<reference evidence="10 11" key="1">
    <citation type="submission" date="2020-10" db="EMBL/GenBank/DDBJ databases">
        <title>The Coptis chinensis genome and diversification of protoberbering-type alkaloids.</title>
        <authorList>
            <person name="Wang B."/>
            <person name="Shu S."/>
            <person name="Song C."/>
            <person name="Liu Y."/>
        </authorList>
    </citation>
    <scope>NUCLEOTIDE SEQUENCE [LARGE SCALE GENOMIC DNA]</scope>
    <source>
        <strain evidence="10">HL-2020</strain>
        <tissue evidence="10">Leaf</tissue>
    </source>
</reference>
<organism evidence="10 11">
    <name type="scientific">Coptis chinensis</name>
    <dbReference type="NCBI Taxonomy" id="261450"/>
    <lineage>
        <taxon>Eukaryota</taxon>
        <taxon>Viridiplantae</taxon>
        <taxon>Streptophyta</taxon>
        <taxon>Embryophyta</taxon>
        <taxon>Tracheophyta</taxon>
        <taxon>Spermatophyta</taxon>
        <taxon>Magnoliopsida</taxon>
        <taxon>Ranunculales</taxon>
        <taxon>Ranunculaceae</taxon>
        <taxon>Coptidoideae</taxon>
        <taxon>Coptis</taxon>
    </lineage>
</organism>
<protein>
    <recommendedName>
        <fullName evidence="9">Fungal lipase-type domain-containing protein</fullName>
    </recommendedName>
</protein>
<dbReference type="CDD" id="cd00519">
    <property type="entry name" value="Lipase_3"/>
    <property type="match status" value="1"/>
</dbReference>
<dbReference type="GO" id="GO:0004620">
    <property type="term" value="F:phospholipase activity"/>
    <property type="evidence" value="ECO:0007669"/>
    <property type="project" value="TreeGrafter"/>
</dbReference>
<keyword evidence="8" id="KW-0443">Lipid metabolism</keyword>
<feature type="domain" description="Fungal lipase-type" evidence="9">
    <location>
        <begin position="157"/>
        <end position="304"/>
    </location>
</feature>
<keyword evidence="6" id="KW-0809">Transit peptide</keyword>
<dbReference type="Gene3D" id="3.40.50.1820">
    <property type="entry name" value="alpha/beta hydrolase"/>
    <property type="match status" value="1"/>
</dbReference>
<dbReference type="Proteomes" id="UP000631114">
    <property type="component" value="Unassembled WGS sequence"/>
</dbReference>
<evidence type="ECO:0000256" key="4">
    <source>
        <dbReference type="ARBA" id="ARBA00022640"/>
    </source>
</evidence>
<dbReference type="EMBL" id="JADFTS010000008">
    <property type="protein sequence ID" value="KAF9591213.1"/>
    <property type="molecule type" value="Genomic_DNA"/>
</dbReference>
<accession>A0A835H434</accession>
<keyword evidence="4" id="KW-0934">Plastid</keyword>
<name>A0A835H434_9MAGN</name>
<evidence type="ECO:0000313" key="11">
    <source>
        <dbReference type="Proteomes" id="UP000631114"/>
    </source>
</evidence>
<comment type="similarity">
    <text evidence="2">Belongs to the AB hydrolase superfamily. Lipase family.</text>
</comment>
<evidence type="ECO:0000313" key="10">
    <source>
        <dbReference type="EMBL" id="KAF9591213.1"/>
    </source>
</evidence>
<dbReference type="AlphaFoldDB" id="A0A835H434"/>
<evidence type="ECO:0000256" key="2">
    <source>
        <dbReference type="ARBA" id="ARBA00010701"/>
    </source>
</evidence>
<dbReference type="PANTHER" id="PTHR31403">
    <property type="entry name" value="PHOSPHOLIPASE A1-IBETA2, CHLOROPLASTIC"/>
    <property type="match status" value="1"/>
</dbReference>
<dbReference type="Pfam" id="PF01764">
    <property type="entry name" value="Lipase_3"/>
    <property type="match status" value="1"/>
</dbReference>
<keyword evidence="3" id="KW-0150">Chloroplast</keyword>
<dbReference type="GO" id="GO:0016042">
    <property type="term" value="P:lipid catabolic process"/>
    <property type="evidence" value="ECO:0007669"/>
    <property type="project" value="UniProtKB-KW"/>
</dbReference>
<dbReference type="PANTHER" id="PTHR31403:SF54">
    <property type="entry name" value="PHOSPHOLIPASE A(1) DAD1, CHLOROPLASTIC"/>
    <property type="match status" value="1"/>
</dbReference>
<comment type="subcellular location">
    <subcellularLocation>
        <location evidence="1">Plastid</location>
        <location evidence="1">Chloroplast</location>
    </subcellularLocation>
</comment>
<proteinExistence type="inferred from homology"/>
<comment type="caution">
    <text evidence="10">The sequence shown here is derived from an EMBL/GenBank/DDBJ whole genome shotgun (WGS) entry which is preliminary data.</text>
</comment>
<keyword evidence="5" id="KW-0378">Hydrolase</keyword>
<evidence type="ECO:0000256" key="1">
    <source>
        <dbReference type="ARBA" id="ARBA00004229"/>
    </source>
</evidence>
<evidence type="ECO:0000256" key="3">
    <source>
        <dbReference type="ARBA" id="ARBA00022528"/>
    </source>
</evidence>
<dbReference type="SUPFAM" id="SSF53474">
    <property type="entry name" value="alpha/beta-Hydrolases"/>
    <property type="match status" value="1"/>
</dbReference>
<gene>
    <name evidence="10" type="ORF">IFM89_002868</name>
</gene>
<dbReference type="InterPro" id="IPR002921">
    <property type="entry name" value="Fungal_lipase-type"/>
</dbReference>
<sequence>MRLGIGIAPSQSRSLCIQKRLFTTRCLVAAPQQVKIGKRWKEYQGCNNWEGLLDPLDENLRGEILRYGKFVDATYNAFDFDPSSPSYATCLHSKQSLLQSRCGYRVIKNLHATSGIQLPRWTESLPSWMTNRSSWIGYVAVCQDEEEIERLGRRDVVIAFRGTATCLEWLENLRATLTQFPGATCQYDSKPMVESGFLSLYISHTVKFRSLQDQVREEIGKIVKSYGNEPISITITGHSLGAALATLTAYDITRSFNHSPLVTVISFGGPRVGNRCFRSQVEKCGSKILRIVNSSDLITKLPGFVINEDVEKNEDIHVAGVGLPKWLQKPADNTQWVYVDVGRELQLSTGNSPSFVGLINHNVATCHDLNTYLQLVKLHVSVQGSSNEEKKM</sequence>
<dbReference type="InterPro" id="IPR029058">
    <property type="entry name" value="AB_hydrolase_fold"/>
</dbReference>
<evidence type="ECO:0000256" key="7">
    <source>
        <dbReference type="ARBA" id="ARBA00022963"/>
    </source>
</evidence>
<evidence type="ECO:0000256" key="8">
    <source>
        <dbReference type="ARBA" id="ARBA00023098"/>
    </source>
</evidence>
<evidence type="ECO:0000256" key="5">
    <source>
        <dbReference type="ARBA" id="ARBA00022801"/>
    </source>
</evidence>
<dbReference type="GO" id="GO:0009507">
    <property type="term" value="C:chloroplast"/>
    <property type="evidence" value="ECO:0007669"/>
    <property type="project" value="UniProtKB-SubCell"/>
</dbReference>
<dbReference type="OrthoDB" id="426718at2759"/>
<keyword evidence="11" id="KW-1185">Reference proteome</keyword>
<keyword evidence="7" id="KW-0442">Lipid degradation</keyword>
<evidence type="ECO:0000256" key="6">
    <source>
        <dbReference type="ARBA" id="ARBA00022946"/>
    </source>
</evidence>
<evidence type="ECO:0000259" key="9">
    <source>
        <dbReference type="Pfam" id="PF01764"/>
    </source>
</evidence>